<protein>
    <submittedName>
        <fullName evidence="2">Uncharacterized protein</fullName>
    </submittedName>
</protein>
<accession>A0ABV6YUE2</accession>
<gene>
    <name evidence="2" type="ORF">ACFL27_06395</name>
</gene>
<organism evidence="2 3">
    <name type="scientific">candidate division CSSED10-310 bacterium</name>
    <dbReference type="NCBI Taxonomy" id="2855610"/>
    <lineage>
        <taxon>Bacteria</taxon>
        <taxon>Bacteria division CSSED10-310</taxon>
    </lineage>
</organism>
<keyword evidence="3" id="KW-1185">Reference proteome</keyword>
<keyword evidence="1" id="KW-0472">Membrane</keyword>
<evidence type="ECO:0000313" key="2">
    <source>
        <dbReference type="EMBL" id="MFC1849821.1"/>
    </source>
</evidence>
<dbReference type="EMBL" id="JBHPBY010000061">
    <property type="protein sequence ID" value="MFC1849821.1"/>
    <property type="molecule type" value="Genomic_DNA"/>
</dbReference>
<keyword evidence="1" id="KW-1133">Transmembrane helix</keyword>
<comment type="caution">
    <text evidence="2">The sequence shown here is derived from an EMBL/GenBank/DDBJ whole genome shotgun (WGS) entry which is preliminary data.</text>
</comment>
<keyword evidence="1" id="KW-0812">Transmembrane</keyword>
<reference evidence="2 3" key="1">
    <citation type="submission" date="2024-09" db="EMBL/GenBank/DDBJ databases">
        <title>Laminarin stimulates single cell rates of sulfate reduction while oxygen inhibits transcriptomic activity in coastal marine sediment.</title>
        <authorList>
            <person name="Lindsay M."/>
            <person name="Orcutt B."/>
            <person name="Emerson D."/>
            <person name="Stepanauskas R."/>
            <person name="D'Angelo T."/>
        </authorList>
    </citation>
    <scope>NUCLEOTIDE SEQUENCE [LARGE SCALE GENOMIC DNA]</scope>
    <source>
        <strain evidence="2">SAG AM-311-K15</strain>
    </source>
</reference>
<sequence length="293" mass="33411">MAQQEHGAQIQALLDAKRMQGEWPLTRINYFISQLTEYDLVIEKKAKVYTGLTAGSFIGAFIFIFVAAFLENWKVALIIPVLIVVGIITLIITMKYSKLDLRNEFREFLAPLLDNLKEDIKPESDISLDLHLTSVEDKAFFQGKSDKYSKGVYHKCYDHIYERDLLTMSLPLIDGNRLALSGHEYLIKSVKTKRNPRGKYKTKTKYKKKVMFDIRLRINPDKFQIKKLPDEGKGPLKRTVSVKGGQAGKTLRLQFTSKVGGGLEDPVPDWKITLEQIVYLYSFLSPLQADASS</sequence>
<feature type="transmembrane region" description="Helical" evidence="1">
    <location>
        <begin position="48"/>
        <end position="70"/>
    </location>
</feature>
<dbReference type="Proteomes" id="UP001594351">
    <property type="component" value="Unassembled WGS sequence"/>
</dbReference>
<evidence type="ECO:0000313" key="3">
    <source>
        <dbReference type="Proteomes" id="UP001594351"/>
    </source>
</evidence>
<proteinExistence type="predicted"/>
<feature type="transmembrane region" description="Helical" evidence="1">
    <location>
        <begin position="76"/>
        <end position="96"/>
    </location>
</feature>
<name>A0ABV6YUE2_UNCC1</name>
<evidence type="ECO:0000256" key="1">
    <source>
        <dbReference type="SAM" id="Phobius"/>
    </source>
</evidence>